<protein>
    <submittedName>
        <fullName evidence="1">Uncharacterized protein</fullName>
    </submittedName>
</protein>
<dbReference type="RefSeq" id="WP_146229810.1">
    <property type="nucleotide sequence ID" value="NZ_QKLU01000003.1"/>
</dbReference>
<reference evidence="1 2" key="1">
    <citation type="submission" date="2018-06" db="EMBL/GenBank/DDBJ databases">
        <title>Genomic Encyclopedia of Archaeal and Bacterial Type Strains, Phase II (KMG-II): from individual species to whole genera.</title>
        <authorList>
            <person name="Goeker M."/>
        </authorList>
    </citation>
    <scope>NUCLEOTIDE SEQUENCE [LARGE SCALE GENOMIC DNA]</scope>
    <source>
        <strain evidence="1 2">DSM 27372</strain>
    </source>
</reference>
<accession>A0A318UG95</accession>
<organism evidence="1 2">
    <name type="scientific">Pedobacter nutrimenti</name>
    <dbReference type="NCBI Taxonomy" id="1241337"/>
    <lineage>
        <taxon>Bacteria</taxon>
        <taxon>Pseudomonadati</taxon>
        <taxon>Bacteroidota</taxon>
        <taxon>Sphingobacteriia</taxon>
        <taxon>Sphingobacteriales</taxon>
        <taxon>Sphingobacteriaceae</taxon>
        <taxon>Pedobacter</taxon>
    </lineage>
</organism>
<keyword evidence="2" id="KW-1185">Reference proteome</keyword>
<evidence type="ECO:0000313" key="1">
    <source>
        <dbReference type="EMBL" id="PYF75131.1"/>
    </source>
</evidence>
<sequence>MNINYEILTEVRFEHEYFSSMFSAFNVCPSEDSRKKLRDFGMEFREQYGRFFIFFDVFHGGEKRSREAVLSKALCLVFTLELTDLMFFNYTAVLNMNVQQSVFYFSNRIVGKQTLHRQELVSDKDVYAYPLTFFREDGMVKPFGKIVLKIAPGLLDVYLIRFEAMATYWRYILVSDYLKTIKNPVVLDQQTQVIFKGPNPIELPSGLTGVAFVSPEPIKLSSKTAARYQLLENSEDNPEKRRVIVRALQNPNPVYISSLPVEQEPNIKSNYSEIII</sequence>
<dbReference type="EMBL" id="QKLU01000003">
    <property type="protein sequence ID" value="PYF75131.1"/>
    <property type="molecule type" value="Genomic_DNA"/>
</dbReference>
<evidence type="ECO:0000313" key="2">
    <source>
        <dbReference type="Proteomes" id="UP000248198"/>
    </source>
</evidence>
<dbReference type="OrthoDB" id="654620at2"/>
<gene>
    <name evidence="1" type="ORF">B0O44_103580</name>
</gene>
<name>A0A318UG95_9SPHI</name>
<proteinExistence type="predicted"/>
<dbReference type="AlphaFoldDB" id="A0A318UG95"/>
<comment type="caution">
    <text evidence="1">The sequence shown here is derived from an EMBL/GenBank/DDBJ whole genome shotgun (WGS) entry which is preliminary data.</text>
</comment>
<dbReference type="Proteomes" id="UP000248198">
    <property type="component" value="Unassembled WGS sequence"/>
</dbReference>